<dbReference type="Gene3D" id="3.90.640.10">
    <property type="entry name" value="Actin, Chain A, domain 4"/>
    <property type="match status" value="1"/>
</dbReference>
<accession>A0AA95GI97</accession>
<dbReference type="NCBIfam" id="TIGR01991">
    <property type="entry name" value="HscA"/>
    <property type="match status" value="1"/>
</dbReference>
<dbReference type="PROSITE" id="PS01036">
    <property type="entry name" value="HSP70_3"/>
    <property type="match status" value="1"/>
</dbReference>
<evidence type="ECO:0000256" key="3">
    <source>
        <dbReference type="ARBA" id="ARBA00022741"/>
    </source>
</evidence>
<dbReference type="PANTHER" id="PTHR19375">
    <property type="entry name" value="HEAT SHOCK PROTEIN 70KDA"/>
    <property type="match status" value="1"/>
</dbReference>
<dbReference type="InterPro" id="IPR013126">
    <property type="entry name" value="Hsp_70_fam"/>
</dbReference>
<dbReference type="Gene3D" id="1.20.1270.10">
    <property type="match status" value="1"/>
</dbReference>
<dbReference type="AlphaFoldDB" id="A0AA95GI97"/>
<dbReference type="InterPro" id="IPR029048">
    <property type="entry name" value="HSP70_C_sf"/>
</dbReference>
<dbReference type="FunFam" id="3.30.420.40:FF:000020">
    <property type="entry name" value="Chaperone protein HscA homolog"/>
    <property type="match status" value="1"/>
</dbReference>
<dbReference type="EMBL" id="CP123498">
    <property type="protein sequence ID" value="WGL96349.1"/>
    <property type="molecule type" value="Genomic_DNA"/>
</dbReference>
<dbReference type="Gene3D" id="2.60.34.10">
    <property type="entry name" value="Substrate Binding Domain Of DNAk, Chain A, domain 1"/>
    <property type="match status" value="1"/>
</dbReference>
<reference evidence="9" key="1">
    <citation type="submission" date="2023-04" db="EMBL/GenBank/DDBJ databases">
        <title>Genome dynamics across the evolutionary transition to endosymbiosis.</title>
        <authorList>
            <person name="Siozios S."/>
            <person name="Nadal-Jimenez P."/>
            <person name="Azagi T."/>
            <person name="Sprong H."/>
            <person name="Frost C.L."/>
            <person name="Parratt S.R."/>
            <person name="Taylor G."/>
            <person name="Brettell L."/>
            <person name="Lew K.C."/>
            <person name="Croft L."/>
            <person name="King K.C."/>
            <person name="Brockhurst M.A."/>
            <person name="Hypsa V."/>
            <person name="Novakova E."/>
            <person name="Darby A.C."/>
            <person name="Hurst G.D.D."/>
        </authorList>
    </citation>
    <scope>NUCLEOTIDE SEQUENCE</scope>
    <source>
        <strain evidence="9">AIh</strain>
    </source>
</reference>
<evidence type="ECO:0000256" key="7">
    <source>
        <dbReference type="HAMAP-Rule" id="MF_00679"/>
    </source>
</evidence>
<dbReference type="SUPFAM" id="SSF100920">
    <property type="entry name" value="Heat shock protein 70kD (HSP70), peptide-binding domain"/>
    <property type="match status" value="1"/>
</dbReference>
<gene>
    <name evidence="7 9" type="primary">hscA</name>
    <name evidence="9" type="ORF">QE207_07260</name>
</gene>
<evidence type="ECO:0000313" key="9">
    <source>
        <dbReference type="EMBL" id="WGL96349.1"/>
    </source>
</evidence>
<dbReference type="SUPFAM" id="SSF53067">
    <property type="entry name" value="Actin-like ATPase domain"/>
    <property type="match status" value="2"/>
</dbReference>
<dbReference type="PROSITE" id="PS00297">
    <property type="entry name" value="HSP70_1"/>
    <property type="match status" value="1"/>
</dbReference>
<evidence type="ECO:0000256" key="6">
    <source>
        <dbReference type="ARBA" id="ARBA00025329"/>
    </source>
</evidence>
<evidence type="ECO:0000256" key="2">
    <source>
        <dbReference type="ARBA" id="ARBA00018474"/>
    </source>
</evidence>
<keyword evidence="4 7" id="KW-0067">ATP-binding</keyword>
<dbReference type="GO" id="GO:0140662">
    <property type="term" value="F:ATP-dependent protein folding chaperone"/>
    <property type="evidence" value="ECO:0007669"/>
    <property type="project" value="InterPro"/>
</dbReference>
<organism evidence="9 10">
    <name type="scientific">Arsenophonus nasoniae</name>
    <name type="common">son-killer infecting Nasonia vitripennis</name>
    <dbReference type="NCBI Taxonomy" id="638"/>
    <lineage>
        <taxon>Bacteria</taxon>
        <taxon>Pseudomonadati</taxon>
        <taxon>Pseudomonadota</taxon>
        <taxon>Gammaproteobacteria</taxon>
        <taxon>Enterobacterales</taxon>
        <taxon>Morganellaceae</taxon>
        <taxon>Arsenophonus</taxon>
    </lineage>
</organism>
<evidence type="ECO:0000256" key="1">
    <source>
        <dbReference type="ARBA" id="ARBA00007381"/>
    </source>
</evidence>
<proteinExistence type="inferred from homology"/>
<dbReference type="FunFam" id="3.30.420.40:FF:000046">
    <property type="entry name" value="Chaperone protein HscA"/>
    <property type="match status" value="1"/>
</dbReference>
<protein>
    <recommendedName>
        <fullName evidence="2 7">Chaperone protein HscA</fullName>
    </recommendedName>
    <alternativeName>
        <fullName evidence="7">Hsc66</fullName>
    </alternativeName>
</protein>
<comment type="similarity">
    <text evidence="1 7 8">Belongs to the heat shock protein 70 family.</text>
</comment>
<dbReference type="InterPro" id="IPR018181">
    <property type="entry name" value="Heat_shock_70_CS"/>
</dbReference>
<evidence type="ECO:0000313" key="10">
    <source>
        <dbReference type="Proteomes" id="UP001177597"/>
    </source>
</evidence>
<dbReference type="NCBIfam" id="NF003520">
    <property type="entry name" value="PRK05183.1"/>
    <property type="match status" value="1"/>
</dbReference>
<dbReference type="GO" id="GO:0005524">
    <property type="term" value="F:ATP binding"/>
    <property type="evidence" value="ECO:0007669"/>
    <property type="project" value="UniProtKB-KW"/>
</dbReference>
<dbReference type="Pfam" id="PF00012">
    <property type="entry name" value="HSP70"/>
    <property type="match status" value="1"/>
</dbReference>
<keyword evidence="3 7" id="KW-0547">Nucleotide-binding</keyword>
<sequence length="613" mass="66553">MALLQIREPGMSSMPHQRRLAAGIDLGTTNSLIATVRNKKAETLPDSAGCELLPSIVSYQPTAITVGKQAKAKVEQDPANTIISAKRLLGRSLTEIQQRYPNLPYQLIASKNGLPLIHTAIGQVDPIQVSSEILKSLVQRAEETLNGRLEGVVITVPAYFDDAQRQGTKDAARLAGLQILRLLNEPTAAAIAYGLDSQQEGVIAVYDLGGGTFDISILRLQRGVFEVLATGGDTALGGDDFDHLLMDWIYQQAGITDRQDHCLQRQILNIASQAKIALTDVNYTDIEINGWRGTLSREQLNTLIQPLVKRTLLTSRRALKDAAIDIDDILQIVMVGGSTRVPLVLSMVEEFFGLTPLTSIDPDKVVAIGAAIQADILVGNKPDSEILLLDVTPLSLGLETMGGLVEKVIPRNTTLPIAKAQEFTTFKDGQTAMTFHVVQGEREMVNDCRSLARFTLRGIPPLPAGSAHIRVVFQIDADGLLSVSAVEKSTGVSASIQVKPSYGLTDEEIANMITDSIVNAQDDMLERRLAEQKVEANRLIESLMIALKKDAHLLNKEEKAAIDKALINCTQGSSSVAIENAIKQLDKQTQDFAARRMDISIRQALSGHSVDEI</sequence>
<dbReference type="FunFam" id="2.60.34.10:FF:000005">
    <property type="entry name" value="Chaperone protein HscA homolog"/>
    <property type="match status" value="1"/>
</dbReference>
<dbReference type="InterPro" id="IPR043129">
    <property type="entry name" value="ATPase_NBD"/>
</dbReference>
<name>A0AA95GI97_9GAMM</name>
<dbReference type="InterPro" id="IPR010236">
    <property type="entry name" value="ISC_FeS_clus_asmbl_HscA"/>
</dbReference>
<dbReference type="PRINTS" id="PR00301">
    <property type="entry name" value="HEATSHOCK70"/>
</dbReference>
<evidence type="ECO:0000256" key="8">
    <source>
        <dbReference type="RuleBase" id="RU003322"/>
    </source>
</evidence>
<dbReference type="GO" id="GO:0016226">
    <property type="term" value="P:iron-sulfur cluster assembly"/>
    <property type="evidence" value="ECO:0007669"/>
    <property type="project" value="InterPro"/>
</dbReference>
<keyword evidence="5 7" id="KW-0143">Chaperone</keyword>
<dbReference type="GO" id="GO:0051082">
    <property type="term" value="F:unfolded protein binding"/>
    <property type="evidence" value="ECO:0007669"/>
    <property type="project" value="InterPro"/>
</dbReference>
<dbReference type="Proteomes" id="UP001177597">
    <property type="component" value="Chromosome"/>
</dbReference>
<evidence type="ECO:0000256" key="4">
    <source>
        <dbReference type="ARBA" id="ARBA00022840"/>
    </source>
</evidence>
<dbReference type="Gene3D" id="3.30.420.40">
    <property type="match status" value="2"/>
</dbReference>
<dbReference type="SUPFAM" id="SSF100934">
    <property type="entry name" value="Heat shock protein 70kD (HSP70), C-terminal subdomain"/>
    <property type="match status" value="1"/>
</dbReference>
<dbReference type="CDD" id="cd10236">
    <property type="entry name" value="ASKHA_NBD_HSP70_HscA"/>
    <property type="match status" value="1"/>
</dbReference>
<dbReference type="GO" id="GO:0016887">
    <property type="term" value="F:ATP hydrolysis activity"/>
    <property type="evidence" value="ECO:0007669"/>
    <property type="project" value="UniProtKB-UniRule"/>
</dbReference>
<dbReference type="InterPro" id="IPR042039">
    <property type="entry name" value="HscA_NBD"/>
</dbReference>
<dbReference type="PROSITE" id="PS00329">
    <property type="entry name" value="HSP70_2"/>
    <property type="match status" value="1"/>
</dbReference>
<keyword evidence="9" id="KW-0378">Hydrolase</keyword>
<dbReference type="RefSeq" id="WP_280629877.1">
    <property type="nucleotide sequence ID" value="NZ_CP123498.1"/>
</dbReference>
<dbReference type="InterPro" id="IPR029047">
    <property type="entry name" value="HSP70_peptide-bd_sf"/>
</dbReference>
<evidence type="ECO:0000256" key="5">
    <source>
        <dbReference type="ARBA" id="ARBA00023186"/>
    </source>
</evidence>
<comment type="function">
    <text evidence="6 7">Chaperone involved in the maturation of iron-sulfur cluster-containing proteins. Has a low intrinsic ATPase activity which is markedly stimulated by HscB. Involved in the maturation of IscU.</text>
</comment>
<dbReference type="HAMAP" id="MF_00679">
    <property type="entry name" value="HscA"/>
    <property type="match status" value="1"/>
</dbReference>